<reference evidence="2 3" key="1">
    <citation type="submission" date="2024-05" db="EMBL/GenBank/DDBJ databases">
        <title>Genome sequencing and assembly of Indian major carp, Cirrhinus mrigala (Hamilton, 1822).</title>
        <authorList>
            <person name="Mohindra V."/>
            <person name="Chowdhury L.M."/>
            <person name="Lal K."/>
            <person name="Jena J.K."/>
        </authorList>
    </citation>
    <scope>NUCLEOTIDE SEQUENCE [LARGE SCALE GENOMIC DNA]</scope>
    <source>
        <strain evidence="2">CM1030</strain>
        <tissue evidence="2">Blood</tissue>
    </source>
</reference>
<evidence type="ECO:0000313" key="3">
    <source>
        <dbReference type="Proteomes" id="UP001529510"/>
    </source>
</evidence>
<dbReference type="EMBL" id="JAMKFB020000004">
    <property type="protein sequence ID" value="KAL0195535.1"/>
    <property type="molecule type" value="Genomic_DNA"/>
</dbReference>
<proteinExistence type="predicted"/>
<comment type="caution">
    <text evidence="2">The sequence shown here is derived from an EMBL/GenBank/DDBJ whole genome shotgun (WGS) entry which is preliminary data.</text>
</comment>
<dbReference type="AlphaFoldDB" id="A0ABD0RBU2"/>
<gene>
    <name evidence="2" type="ORF">M9458_009107</name>
</gene>
<sequence length="51" mass="5545">ETNSTDDVSSNMAAPMMEHNSHSNNDLSHLNRTDSSKSESSSEDGNFTNDV</sequence>
<feature type="region of interest" description="Disordered" evidence="1">
    <location>
        <begin position="1"/>
        <end position="51"/>
    </location>
</feature>
<name>A0ABD0RBU2_CIRMR</name>
<organism evidence="2 3">
    <name type="scientific">Cirrhinus mrigala</name>
    <name type="common">Mrigala</name>
    <dbReference type="NCBI Taxonomy" id="683832"/>
    <lineage>
        <taxon>Eukaryota</taxon>
        <taxon>Metazoa</taxon>
        <taxon>Chordata</taxon>
        <taxon>Craniata</taxon>
        <taxon>Vertebrata</taxon>
        <taxon>Euteleostomi</taxon>
        <taxon>Actinopterygii</taxon>
        <taxon>Neopterygii</taxon>
        <taxon>Teleostei</taxon>
        <taxon>Ostariophysi</taxon>
        <taxon>Cypriniformes</taxon>
        <taxon>Cyprinidae</taxon>
        <taxon>Labeoninae</taxon>
        <taxon>Labeonini</taxon>
        <taxon>Cirrhinus</taxon>
    </lineage>
</organism>
<feature type="non-terminal residue" evidence="2">
    <location>
        <position position="51"/>
    </location>
</feature>
<keyword evidence="3" id="KW-1185">Reference proteome</keyword>
<dbReference type="Proteomes" id="UP001529510">
    <property type="component" value="Unassembled WGS sequence"/>
</dbReference>
<accession>A0ABD0RBU2</accession>
<feature type="compositionally biased region" description="Polar residues" evidence="1">
    <location>
        <begin position="1"/>
        <end position="12"/>
    </location>
</feature>
<evidence type="ECO:0000256" key="1">
    <source>
        <dbReference type="SAM" id="MobiDB-lite"/>
    </source>
</evidence>
<protein>
    <submittedName>
        <fullName evidence="2">Uncharacterized protein</fullName>
    </submittedName>
</protein>
<evidence type="ECO:0000313" key="2">
    <source>
        <dbReference type="EMBL" id="KAL0195535.1"/>
    </source>
</evidence>
<feature type="non-terminal residue" evidence="2">
    <location>
        <position position="1"/>
    </location>
</feature>